<feature type="compositionally biased region" description="Basic residues" evidence="1">
    <location>
        <begin position="50"/>
        <end position="72"/>
    </location>
</feature>
<gene>
    <name evidence="2" type="ORF">Taro_001167</name>
</gene>
<dbReference type="Proteomes" id="UP000652761">
    <property type="component" value="Unassembled WGS sequence"/>
</dbReference>
<feature type="region of interest" description="Disordered" evidence="1">
    <location>
        <begin position="1"/>
        <end position="72"/>
    </location>
</feature>
<evidence type="ECO:0000313" key="2">
    <source>
        <dbReference type="EMBL" id="MQL68891.1"/>
    </source>
</evidence>
<dbReference type="AlphaFoldDB" id="A0A843TDZ1"/>
<reference evidence="2" key="1">
    <citation type="submission" date="2017-07" db="EMBL/GenBank/DDBJ databases">
        <title>Taro Niue Genome Assembly and Annotation.</title>
        <authorList>
            <person name="Atibalentja N."/>
            <person name="Keating K."/>
            <person name="Fields C.J."/>
        </authorList>
    </citation>
    <scope>NUCLEOTIDE SEQUENCE</scope>
    <source>
        <strain evidence="2">Niue_2</strain>
        <tissue evidence="2">Leaf</tissue>
    </source>
</reference>
<comment type="caution">
    <text evidence="2">The sequence shown here is derived from an EMBL/GenBank/DDBJ whole genome shotgun (WGS) entry which is preliminary data.</text>
</comment>
<sequence>MPQPKIKVGPNTTPAELVESTQCRSNTSARTSRDREAHGTPEQPCETRVSRHKHPTSQTSTRKHNTRCSHKH</sequence>
<accession>A0A843TDZ1</accession>
<protein>
    <submittedName>
        <fullName evidence="2">Uncharacterized protein</fullName>
    </submittedName>
</protein>
<evidence type="ECO:0000256" key="1">
    <source>
        <dbReference type="SAM" id="MobiDB-lite"/>
    </source>
</evidence>
<feature type="compositionally biased region" description="Polar residues" evidence="1">
    <location>
        <begin position="10"/>
        <end position="30"/>
    </location>
</feature>
<keyword evidence="3" id="KW-1185">Reference proteome</keyword>
<organism evidence="2 3">
    <name type="scientific">Colocasia esculenta</name>
    <name type="common">Wild taro</name>
    <name type="synonym">Arum esculentum</name>
    <dbReference type="NCBI Taxonomy" id="4460"/>
    <lineage>
        <taxon>Eukaryota</taxon>
        <taxon>Viridiplantae</taxon>
        <taxon>Streptophyta</taxon>
        <taxon>Embryophyta</taxon>
        <taxon>Tracheophyta</taxon>
        <taxon>Spermatophyta</taxon>
        <taxon>Magnoliopsida</taxon>
        <taxon>Liliopsida</taxon>
        <taxon>Araceae</taxon>
        <taxon>Aroideae</taxon>
        <taxon>Colocasieae</taxon>
        <taxon>Colocasia</taxon>
    </lineage>
</organism>
<dbReference type="EMBL" id="NMUH01000024">
    <property type="protein sequence ID" value="MQL68891.1"/>
    <property type="molecule type" value="Genomic_DNA"/>
</dbReference>
<evidence type="ECO:0000313" key="3">
    <source>
        <dbReference type="Proteomes" id="UP000652761"/>
    </source>
</evidence>
<proteinExistence type="predicted"/>
<name>A0A843TDZ1_COLES</name>